<reference evidence="7 8" key="1">
    <citation type="submission" date="2017-01" db="EMBL/GenBank/DDBJ databases">
        <title>A new Hymenobacter.</title>
        <authorList>
            <person name="Liang Y."/>
            <person name="Feng F."/>
        </authorList>
    </citation>
    <scope>NUCLEOTIDE SEQUENCE [LARGE SCALE GENOMIC DNA]</scope>
    <source>
        <strain evidence="7">MIMBbqt21</strain>
    </source>
</reference>
<feature type="transmembrane region" description="Helical" evidence="5">
    <location>
        <begin position="110"/>
        <end position="129"/>
    </location>
</feature>
<feature type="domain" description="Integral membrane bound transporter" evidence="6">
    <location>
        <begin position="24"/>
        <end position="152"/>
    </location>
</feature>
<feature type="transmembrane region" description="Helical" evidence="5">
    <location>
        <begin position="12"/>
        <end position="29"/>
    </location>
</feature>
<evidence type="ECO:0000256" key="2">
    <source>
        <dbReference type="ARBA" id="ARBA00022692"/>
    </source>
</evidence>
<organism evidence="7 8">
    <name type="scientific">Hymenobacter crusticola</name>
    <dbReference type="NCBI Taxonomy" id="1770526"/>
    <lineage>
        <taxon>Bacteria</taxon>
        <taxon>Pseudomonadati</taxon>
        <taxon>Bacteroidota</taxon>
        <taxon>Cytophagia</taxon>
        <taxon>Cytophagales</taxon>
        <taxon>Hymenobacteraceae</taxon>
        <taxon>Hymenobacter</taxon>
    </lineage>
</organism>
<evidence type="ECO:0000256" key="3">
    <source>
        <dbReference type="ARBA" id="ARBA00022989"/>
    </source>
</evidence>
<dbReference type="Proteomes" id="UP000194873">
    <property type="component" value="Unassembled WGS sequence"/>
</dbReference>
<comment type="subcellular location">
    <subcellularLocation>
        <location evidence="1">Membrane</location>
        <topology evidence="1">Multi-pass membrane protein</topology>
    </subcellularLocation>
</comment>
<evidence type="ECO:0000313" key="7">
    <source>
        <dbReference type="EMBL" id="OUJ71829.1"/>
    </source>
</evidence>
<feature type="transmembrane region" description="Helical" evidence="5">
    <location>
        <begin position="141"/>
        <end position="160"/>
    </location>
</feature>
<dbReference type="EMBL" id="MTSE01000014">
    <property type="protein sequence ID" value="OUJ71829.1"/>
    <property type="molecule type" value="Genomic_DNA"/>
</dbReference>
<dbReference type="InterPro" id="IPR049453">
    <property type="entry name" value="Memb_transporter_dom"/>
</dbReference>
<name>A0A243W8X0_9BACT</name>
<comment type="caution">
    <text evidence="7">The sequence shown here is derived from an EMBL/GenBank/DDBJ whole genome shotgun (WGS) entry which is preliminary data.</text>
</comment>
<keyword evidence="4 5" id="KW-0472">Membrane</keyword>
<proteinExistence type="predicted"/>
<evidence type="ECO:0000256" key="4">
    <source>
        <dbReference type="ARBA" id="ARBA00023136"/>
    </source>
</evidence>
<evidence type="ECO:0000259" key="6">
    <source>
        <dbReference type="Pfam" id="PF13515"/>
    </source>
</evidence>
<sequence length="175" mass="19198">MKQHVSFTTTSLLYAFRTVLGCIIVWLLFKWLQLEKMEWALISVIVVSEPDFGNLRNAITSRVINTVMGCAVGILCILLAGVTVWSFLLAVTAAVLISTSFKKYPSSWKLAPATVSIVMVPAILANAPWREAVTIALTRTGEVLLGCTVALLLGVFFSSIRRFRNPPSLSEQGHD</sequence>
<dbReference type="OrthoDB" id="8447972at2"/>
<evidence type="ECO:0000256" key="5">
    <source>
        <dbReference type="SAM" id="Phobius"/>
    </source>
</evidence>
<keyword evidence="3 5" id="KW-1133">Transmembrane helix</keyword>
<keyword evidence="2 5" id="KW-0812">Transmembrane</keyword>
<feature type="transmembrane region" description="Helical" evidence="5">
    <location>
        <begin position="71"/>
        <end position="98"/>
    </location>
</feature>
<gene>
    <name evidence="7" type="ORF">BXP70_20985</name>
</gene>
<evidence type="ECO:0000313" key="8">
    <source>
        <dbReference type="Proteomes" id="UP000194873"/>
    </source>
</evidence>
<dbReference type="GO" id="GO:0016020">
    <property type="term" value="C:membrane"/>
    <property type="evidence" value="ECO:0007669"/>
    <property type="project" value="UniProtKB-SubCell"/>
</dbReference>
<keyword evidence="8" id="KW-1185">Reference proteome</keyword>
<dbReference type="AlphaFoldDB" id="A0A243W8X0"/>
<evidence type="ECO:0000256" key="1">
    <source>
        <dbReference type="ARBA" id="ARBA00004141"/>
    </source>
</evidence>
<accession>A0A243W8X0</accession>
<dbReference type="Pfam" id="PF13515">
    <property type="entry name" value="FUSC_2"/>
    <property type="match status" value="1"/>
</dbReference>
<dbReference type="RefSeq" id="WP_086596075.1">
    <property type="nucleotide sequence ID" value="NZ_MTSE01000014.1"/>
</dbReference>
<protein>
    <recommendedName>
        <fullName evidence="6">Integral membrane bound transporter domain-containing protein</fullName>
    </recommendedName>
</protein>